<dbReference type="GO" id="GO:0003979">
    <property type="term" value="F:UDP-glucose 6-dehydrogenase activity"/>
    <property type="evidence" value="ECO:0007669"/>
    <property type="project" value="UniProtKB-EC"/>
</dbReference>
<proteinExistence type="predicted"/>
<dbReference type="OrthoDB" id="5059218at2759"/>
<dbReference type="PANTHER" id="PTHR11374">
    <property type="entry name" value="UDP-GLUCOSE DEHYDROGENASE/UDP-MANNAC DEHYDROGENASE"/>
    <property type="match status" value="1"/>
</dbReference>
<keyword evidence="3" id="KW-1185">Reference proteome</keyword>
<evidence type="ECO:0000313" key="2">
    <source>
        <dbReference type="EMBL" id="PWA49146.1"/>
    </source>
</evidence>
<reference evidence="2 3" key="1">
    <citation type="journal article" date="2018" name="Mol. Plant">
        <title>The genome of Artemisia annua provides insight into the evolution of Asteraceae family and artemisinin biosynthesis.</title>
        <authorList>
            <person name="Shen Q."/>
            <person name="Zhang L."/>
            <person name="Liao Z."/>
            <person name="Wang S."/>
            <person name="Yan T."/>
            <person name="Shi P."/>
            <person name="Liu M."/>
            <person name="Fu X."/>
            <person name="Pan Q."/>
            <person name="Wang Y."/>
            <person name="Lv Z."/>
            <person name="Lu X."/>
            <person name="Zhang F."/>
            <person name="Jiang W."/>
            <person name="Ma Y."/>
            <person name="Chen M."/>
            <person name="Hao X."/>
            <person name="Li L."/>
            <person name="Tang Y."/>
            <person name="Lv G."/>
            <person name="Zhou Y."/>
            <person name="Sun X."/>
            <person name="Brodelius P.E."/>
            <person name="Rose J.K.C."/>
            <person name="Tang K."/>
        </authorList>
    </citation>
    <scope>NUCLEOTIDE SEQUENCE [LARGE SCALE GENOMIC DNA]</scope>
    <source>
        <strain evidence="3">cv. Huhao1</strain>
        <tissue evidence="2">Leaf</tissue>
    </source>
</reference>
<dbReference type="PANTHER" id="PTHR11374:SF3">
    <property type="entry name" value="UDP-GLUCOSE 6-DEHYDROGENASE"/>
    <property type="match status" value="1"/>
</dbReference>
<dbReference type="STRING" id="35608.A0A2U1LJH6"/>
<name>A0A2U1LJH6_ARTAN</name>
<dbReference type="Proteomes" id="UP000245207">
    <property type="component" value="Unassembled WGS sequence"/>
</dbReference>
<organism evidence="2 3">
    <name type="scientific">Artemisia annua</name>
    <name type="common">Sweet wormwood</name>
    <dbReference type="NCBI Taxonomy" id="35608"/>
    <lineage>
        <taxon>Eukaryota</taxon>
        <taxon>Viridiplantae</taxon>
        <taxon>Streptophyta</taxon>
        <taxon>Embryophyta</taxon>
        <taxon>Tracheophyta</taxon>
        <taxon>Spermatophyta</taxon>
        <taxon>Magnoliopsida</taxon>
        <taxon>eudicotyledons</taxon>
        <taxon>Gunneridae</taxon>
        <taxon>Pentapetalae</taxon>
        <taxon>asterids</taxon>
        <taxon>campanulids</taxon>
        <taxon>Asterales</taxon>
        <taxon>Asteraceae</taxon>
        <taxon>Asteroideae</taxon>
        <taxon>Anthemideae</taxon>
        <taxon>Artemisiinae</taxon>
        <taxon>Artemisia</taxon>
    </lineage>
</organism>
<dbReference type="GO" id="GO:0005634">
    <property type="term" value="C:nucleus"/>
    <property type="evidence" value="ECO:0007669"/>
    <property type="project" value="TreeGrafter"/>
</dbReference>
<comment type="caution">
    <text evidence="2">The sequence shown here is derived from an EMBL/GenBank/DDBJ whole genome shotgun (WGS) entry which is preliminary data.</text>
</comment>
<evidence type="ECO:0000313" key="3">
    <source>
        <dbReference type="Proteomes" id="UP000245207"/>
    </source>
</evidence>
<accession>A0A2U1LJH6</accession>
<dbReference type="EMBL" id="PKPP01009058">
    <property type="protein sequence ID" value="PWA49146.1"/>
    <property type="molecule type" value="Genomic_DNA"/>
</dbReference>
<dbReference type="InterPro" id="IPR028356">
    <property type="entry name" value="UDPglc_DH_euk"/>
</dbReference>
<evidence type="ECO:0000256" key="1">
    <source>
        <dbReference type="ARBA" id="ARBA00047473"/>
    </source>
</evidence>
<gene>
    <name evidence="2" type="ORF">CTI12_AA484150</name>
</gene>
<comment type="catalytic activity">
    <reaction evidence="1">
        <text>UDP-alpha-D-glucose + 2 NAD(+) + H2O = UDP-alpha-D-glucuronate + 2 NADH + 3 H(+)</text>
        <dbReference type="Rhea" id="RHEA:23596"/>
        <dbReference type="ChEBI" id="CHEBI:15377"/>
        <dbReference type="ChEBI" id="CHEBI:15378"/>
        <dbReference type="ChEBI" id="CHEBI:57540"/>
        <dbReference type="ChEBI" id="CHEBI:57945"/>
        <dbReference type="ChEBI" id="CHEBI:58052"/>
        <dbReference type="ChEBI" id="CHEBI:58885"/>
        <dbReference type="EC" id="1.1.1.22"/>
    </reaction>
</comment>
<sequence length="200" mass="22594">MTDVINWVLSSHKPLEKSLYFRSQGQETPLCSGYNYFMIWINKENDKMVKICCIGAWYVGGPTLALPIYEPGIDEVVKQCRGKNLSLSTHVEKRICESDIILRGDHVHIIVFIVHGQENDKMVKICCIGAWYVGGPTLALPIYEPGIDEVVKQCRGKNLSLSTHVEKRICILDCNYGKDYKNAGYIQEHGTVDETPIIAF</sequence>
<dbReference type="AlphaFoldDB" id="A0A2U1LJH6"/>
<protein>
    <submittedName>
        <fullName evidence="2">UDP-glucose 6-dehydrogenase 4</fullName>
    </submittedName>
</protein>
<dbReference type="Gene3D" id="3.40.50.720">
    <property type="entry name" value="NAD(P)-binding Rossmann-like Domain"/>
    <property type="match status" value="1"/>
</dbReference>
<dbReference type="GO" id="GO:0006024">
    <property type="term" value="P:glycosaminoglycan biosynthetic process"/>
    <property type="evidence" value="ECO:0007669"/>
    <property type="project" value="TreeGrafter"/>
</dbReference>